<sequence>MNSDFKELLSLLEKHRVRYLVVGGYAVMYYTEPRYTKDLYIVVGVSELDIEGLSSALAEFGYPLTESQVEQWREPDRMITLGVPPSRIVLLNQLAGVDFEAAWERRQTVNVGGQSVSFVSSDDLILAKRAAGRPQDHLDLPKLEQAAKRQR</sequence>
<dbReference type="EMBL" id="AP021858">
    <property type="protein sequence ID" value="BBO23971.1"/>
    <property type="molecule type" value="Genomic_DNA"/>
</dbReference>
<dbReference type="Proteomes" id="UP000662873">
    <property type="component" value="Chromosome"/>
</dbReference>
<evidence type="ECO:0000313" key="1">
    <source>
        <dbReference type="EMBL" id="BBO23971.1"/>
    </source>
</evidence>
<dbReference type="Pfam" id="PF09970">
    <property type="entry name" value="DUF2204"/>
    <property type="match status" value="1"/>
</dbReference>
<dbReference type="SUPFAM" id="SSF81301">
    <property type="entry name" value="Nucleotidyltransferase"/>
    <property type="match status" value="1"/>
</dbReference>
<dbReference type="Gene3D" id="3.30.460.40">
    <property type="match status" value="1"/>
</dbReference>
<name>A0A809SA03_9BACT</name>
<protein>
    <recommendedName>
        <fullName evidence="3">Nucleotidyltransferase family protein</fullName>
    </recommendedName>
</protein>
<gene>
    <name evidence="1" type="ORF">NPRO_15660</name>
</gene>
<reference evidence="1" key="1">
    <citation type="journal article" name="DNA Res.">
        <title>The physiological potential of anammox bacteria as revealed by their core genome structure.</title>
        <authorList>
            <person name="Okubo T."/>
            <person name="Toyoda A."/>
            <person name="Fukuhara K."/>
            <person name="Uchiyama I."/>
            <person name="Harigaya Y."/>
            <person name="Kuroiwa M."/>
            <person name="Suzuki T."/>
            <person name="Murakami Y."/>
            <person name="Suwa Y."/>
            <person name="Takami H."/>
        </authorList>
    </citation>
    <scope>NUCLEOTIDE SEQUENCE</scope>
    <source>
        <strain evidence="1">317325-2</strain>
    </source>
</reference>
<evidence type="ECO:0008006" key="3">
    <source>
        <dbReference type="Google" id="ProtNLM"/>
    </source>
</evidence>
<proteinExistence type="predicted"/>
<evidence type="ECO:0000313" key="2">
    <source>
        <dbReference type="Proteomes" id="UP000662873"/>
    </source>
</evidence>
<accession>A0A809SA03</accession>
<dbReference type="KEGG" id="npy:NPRO_15660"/>
<organism evidence="1 2">
    <name type="scientific">Candidatus Nitrosymbiomonas proteolyticus</name>
    <dbReference type="NCBI Taxonomy" id="2608984"/>
    <lineage>
        <taxon>Bacteria</taxon>
        <taxon>Bacillati</taxon>
        <taxon>Armatimonadota</taxon>
        <taxon>Armatimonadota incertae sedis</taxon>
        <taxon>Candidatus Nitrosymbiomonas</taxon>
    </lineage>
</organism>
<dbReference type="InterPro" id="IPR018700">
    <property type="entry name" value="DUF2204"/>
</dbReference>
<dbReference type="AlphaFoldDB" id="A0A809SA03"/>
<dbReference type="InterPro" id="IPR043519">
    <property type="entry name" value="NT_sf"/>
</dbReference>